<feature type="domain" description="CBS" evidence="3">
    <location>
        <begin position="9"/>
        <end position="69"/>
    </location>
</feature>
<dbReference type="InterPro" id="IPR000644">
    <property type="entry name" value="CBS_dom"/>
</dbReference>
<dbReference type="SUPFAM" id="SSF54631">
    <property type="entry name" value="CBS-domain pair"/>
    <property type="match status" value="1"/>
</dbReference>
<organism evidence="4 5">
    <name type="scientific">Parasphingorhabdus litoris</name>
    <dbReference type="NCBI Taxonomy" id="394733"/>
    <lineage>
        <taxon>Bacteria</taxon>
        <taxon>Pseudomonadati</taxon>
        <taxon>Pseudomonadota</taxon>
        <taxon>Alphaproteobacteria</taxon>
        <taxon>Sphingomonadales</taxon>
        <taxon>Sphingomonadaceae</taxon>
        <taxon>Parasphingorhabdus</taxon>
    </lineage>
</organism>
<accession>A0ABN1ALC6</accession>
<evidence type="ECO:0000313" key="4">
    <source>
        <dbReference type="EMBL" id="GAA0479326.1"/>
    </source>
</evidence>
<dbReference type="InterPro" id="IPR044725">
    <property type="entry name" value="CBSX3_CBS_dom"/>
</dbReference>
<dbReference type="InterPro" id="IPR046342">
    <property type="entry name" value="CBS_dom_sf"/>
</dbReference>
<dbReference type="Pfam" id="PF00571">
    <property type="entry name" value="CBS"/>
    <property type="match status" value="2"/>
</dbReference>
<dbReference type="SMART" id="SM00116">
    <property type="entry name" value="CBS"/>
    <property type="match status" value="2"/>
</dbReference>
<dbReference type="PROSITE" id="PS51371">
    <property type="entry name" value="CBS"/>
    <property type="match status" value="2"/>
</dbReference>
<reference evidence="4 5" key="1">
    <citation type="journal article" date="2019" name="Int. J. Syst. Evol. Microbiol.">
        <title>The Global Catalogue of Microorganisms (GCM) 10K type strain sequencing project: providing services to taxonomists for standard genome sequencing and annotation.</title>
        <authorList>
            <consortium name="The Broad Institute Genomics Platform"/>
            <consortium name="The Broad Institute Genome Sequencing Center for Infectious Disease"/>
            <person name="Wu L."/>
            <person name="Ma J."/>
        </authorList>
    </citation>
    <scope>NUCLEOTIDE SEQUENCE [LARGE SCALE GENOMIC DNA]</scope>
    <source>
        <strain evidence="4 5">JCM 14162</strain>
    </source>
</reference>
<dbReference type="CDD" id="cd04623">
    <property type="entry name" value="CBS_pair_bac_euk"/>
    <property type="match status" value="1"/>
</dbReference>
<protein>
    <submittedName>
        <fullName evidence="4">CBS domain-containing protein</fullName>
    </submittedName>
</protein>
<evidence type="ECO:0000259" key="3">
    <source>
        <dbReference type="PROSITE" id="PS51371"/>
    </source>
</evidence>
<dbReference type="InterPro" id="IPR051257">
    <property type="entry name" value="Diverse_CBS-Domain"/>
</dbReference>
<feature type="domain" description="CBS" evidence="3">
    <location>
        <begin position="75"/>
        <end position="130"/>
    </location>
</feature>
<comment type="caution">
    <text evidence="4">The sequence shown here is derived from an EMBL/GenBank/DDBJ whole genome shotgun (WGS) entry which is preliminary data.</text>
</comment>
<dbReference type="PANTHER" id="PTHR43080">
    <property type="entry name" value="CBS DOMAIN-CONTAINING PROTEIN CBSX3, MITOCHONDRIAL"/>
    <property type="match status" value="1"/>
</dbReference>
<dbReference type="PANTHER" id="PTHR43080:SF2">
    <property type="entry name" value="CBS DOMAIN-CONTAINING PROTEIN"/>
    <property type="match status" value="1"/>
</dbReference>
<evidence type="ECO:0000256" key="2">
    <source>
        <dbReference type="PROSITE-ProRule" id="PRU00703"/>
    </source>
</evidence>
<keyword evidence="5" id="KW-1185">Reference proteome</keyword>
<gene>
    <name evidence="4" type="ORF">GCM10009096_21730</name>
</gene>
<keyword evidence="1 2" id="KW-0129">CBS domain</keyword>
<dbReference type="Proteomes" id="UP001500713">
    <property type="component" value="Unassembled WGS sequence"/>
</dbReference>
<evidence type="ECO:0000313" key="5">
    <source>
        <dbReference type="Proteomes" id="UP001500713"/>
    </source>
</evidence>
<dbReference type="EMBL" id="BAAAEM010000002">
    <property type="protein sequence ID" value="GAA0479326.1"/>
    <property type="molecule type" value="Genomic_DNA"/>
</dbReference>
<evidence type="ECO:0000256" key="1">
    <source>
        <dbReference type="ARBA" id="ARBA00023122"/>
    </source>
</evidence>
<proteinExistence type="predicted"/>
<name>A0ABN1ALC6_9SPHN</name>
<dbReference type="RefSeq" id="WP_229954510.1">
    <property type="nucleotide sequence ID" value="NZ_BAAAEM010000002.1"/>
</dbReference>
<sequence length="142" mass="15337">MTIQAILQGREGPIFSCSIDDSVAEAVAILAEKRIGALPVMDGDRVAGIFSERDVLRGLQKLGPAIMDKRVVEGMTADVISVDLQKSAIGALSLMTKRRIRHLPVVEGGQLVGFISIGDLVKYRIDKIESEAAAMRNYIQTA</sequence>
<dbReference type="Gene3D" id="3.10.580.10">
    <property type="entry name" value="CBS-domain"/>
    <property type="match status" value="1"/>
</dbReference>